<dbReference type="AlphaFoldDB" id="A0A9P6TD96"/>
<accession>A0A9P6TD96</accession>
<dbReference type="CDD" id="cd20262">
    <property type="entry name" value="Complex1_LYR_LYRM2"/>
    <property type="match status" value="1"/>
</dbReference>
<evidence type="ECO:0000259" key="1">
    <source>
        <dbReference type="Pfam" id="PF05347"/>
    </source>
</evidence>
<evidence type="ECO:0000313" key="2">
    <source>
        <dbReference type="EMBL" id="KAG0148221.1"/>
    </source>
</evidence>
<reference evidence="2" key="1">
    <citation type="submission" date="2013-11" db="EMBL/GenBank/DDBJ databases">
        <title>Genome sequence of the fusiform rust pathogen reveals effectors for host alternation and coevolution with pine.</title>
        <authorList>
            <consortium name="DOE Joint Genome Institute"/>
            <person name="Smith K."/>
            <person name="Pendleton A."/>
            <person name="Kubisiak T."/>
            <person name="Anderson C."/>
            <person name="Salamov A."/>
            <person name="Aerts A."/>
            <person name="Riley R."/>
            <person name="Clum A."/>
            <person name="Lindquist E."/>
            <person name="Ence D."/>
            <person name="Campbell M."/>
            <person name="Kronenberg Z."/>
            <person name="Feau N."/>
            <person name="Dhillon B."/>
            <person name="Hamelin R."/>
            <person name="Burleigh J."/>
            <person name="Smith J."/>
            <person name="Yandell M."/>
            <person name="Nelson C."/>
            <person name="Grigoriev I."/>
            <person name="Davis J."/>
        </authorList>
    </citation>
    <scope>NUCLEOTIDE SEQUENCE</scope>
    <source>
        <strain evidence="2">G11</strain>
    </source>
</reference>
<dbReference type="InterPro" id="IPR045293">
    <property type="entry name" value="Complex1_LYR_LYRM2"/>
</dbReference>
<gene>
    <name evidence="2" type="ORF">CROQUDRAFT_670039</name>
</gene>
<dbReference type="Proteomes" id="UP000886653">
    <property type="component" value="Unassembled WGS sequence"/>
</dbReference>
<proteinExistence type="predicted"/>
<comment type="caution">
    <text evidence="2">The sequence shown here is derived from an EMBL/GenBank/DDBJ whole genome shotgun (WGS) entry which is preliminary data.</text>
</comment>
<keyword evidence="3" id="KW-1185">Reference proteome</keyword>
<dbReference type="OrthoDB" id="74240at2759"/>
<dbReference type="EMBL" id="MU167239">
    <property type="protein sequence ID" value="KAG0148221.1"/>
    <property type="molecule type" value="Genomic_DNA"/>
</dbReference>
<dbReference type="Pfam" id="PF05347">
    <property type="entry name" value="Complex1_LYR"/>
    <property type="match status" value="1"/>
</dbReference>
<sequence>MHLTISRLAAASRHLPTDGFSLSHFLIWAEVRATYRKILRETRGLGSSKVRMETINWIRYDFDRHLNEPDQAKLKDLISQGKRHLRELSNQNILNGGQFGKLRGGRG</sequence>
<protein>
    <recommendedName>
        <fullName evidence="1">Complex 1 LYR protein domain-containing protein</fullName>
    </recommendedName>
</protein>
<name>A0A9P6TD96_9BASI</name>
<organism evidence="2 3">
    <name type="scientific">Cronartium quercuum f. sp. fusiforme G11</name>
    <dbReference type="NCBI Taxonomy" id="708437"/>
    <lineage>
        <taxon>Eukaryota</taxon>
        <taxon>Fungi</taxon>
        <taxon>Dikarya</taxon>
        <taxon>Basidiomycota</taxon>
        <taxon>Pucciniomycotina</taxon>
        <taxon>Pucciniomycetes</taxon>
        <taxon>Pucciniales</taxon>
        <taxon>Coleosporiaceae</taxon>
        <taxon>Cronartium</taxon>
    </lineage>
</organism>
<dbReference type="InterPro" id="IPR008011">
    <property type="entry name" value="Complex1_LYR_dom"/>
</dbReference>
<evidence type="ECO:0000313" key="3">
    <source>
        <dbReference type="Proteomes" id="UP000886653"/>
    </source>
</evidence>
<feature type="domain" description="Complex 1 LYR protein" evidence="1">
    <location>
        <begin position="30"/>
        <end position="86"/>
    </location>
</feature>